<protein>
    <submittedName>
        <fullName evidence="2">Uncharacterized protein</fullName>
    </submittedName>
</protein>
<sequence>MHGVELSVLGVSAQQKEPRRRGFPRRQLHRHLTHGIARIRRRVVRNRPRYLVCNLGWCEYLRELACRVRHDCCPQSLMIRGVLSPDSIGVG</sequence>
<comment type="caution">
    <text evidence="2">The sequence shown here is derived from an EMBL/GenBank/DDBJ whole genome shotgun (WGS) entry which is preliminary data.</text>
</comment>
<evidence type="ECO:0000313" key="2">
    <source>
        <dbReference type="EMBL" id="TFD71388.1"/>
    </source>
</evidence>
<proteinExistence type="predicted"/>
<organism evidence="2 3">
    <name type="scientific">Cryobacterium gelidum</name>
    <dbReference type="NCBI Taxonomy" id="1259164"/>
    <lineage>
        <taxon>Bacteria</taxon>
        <taxon>Bacillati</taxon>
        <taxon>Actinomycetota</taxon>
        <taxon>Actinomycetes</taxon>
        <taxon>Micrococcales</taxon>
        <taxon>Microbacteriaceae</taxon>
        <taxon>Cryobacterium</taxon>
    </lineage>
</organism>
<dbReference type="Proteomes" id="UP000297983">
    <property type="component" value="Unassembled WGS sequence"/>
</dbReference>
<evidence type="ECO:0000313" key="3">
    <source>
        <dbReference type="Proteomes" id="UP000297983"/>
    </source>
</evidence>
<gene>
    <name evidence="2" type="ORF">E3T50_07440</name>
</gene>
<name>A0A4V3IU82_9MICO</name>
<dbReference type="AlphaFoldDB" id="A0A4V3IU82"/>
<reference evidence="2 3" key="1">
    <citation type="submission" date="2019-03" db="EMBL/GenBank/DDBJ databases">
        <title>Genomics of glacier-inhabiting Cryobacterium strains.</title>
        <authorList>
            <person name="Liu Q."/>
            <person name="Xin Y.-H."/>
        </authorList>
    </citation>
    <scope>NUCLEOTIDE SEQUENCE [LARGE SCALE GENOMIC DNA]</scope>
    <source>
        <strain evidence="2 3">Hz16</strain>
    </source>
</reference>
<feature type="region of interest" description="Disordered" evidence="1">
    <location>
        <begin position="1"/>
        <end position="24"/>
    </location>
</feature>
<accession>A0A4V3IU82</accession>
<dbReference type="EMBL" id="SOHL01000013">
    <property type="protein sequence ID" value="TFD71388.1"/>
    <property type="molecule type" value="Genomic_DNA"/>
</dbReference>
<keyword evidence="3" id="KW-1185">Reference proteome</keyword>
<evidence type="ECO:0000256" key="1">
    <source>
        <dbReference type="SAM" id="MobiDB-lite"/>
    </source>
</evidence>